<feature type="transmembrane region" description="Helical" evidence="1">
    <location>
        <begin position="245"/>
        <end position="262"/>
    </location>
</feature>
<reference evidence="2 3" key="1">
    <citation type="submission" date="2019-02" db="EMBL/GenBank/DDBJ databases">
        <title>Deep-cultivation of Planctomycetes and their phenomic and genomic characterization uncovers novel biology.</title>
        <authorList>
            <person name="Wiegand S."/>
            <person name="Jogler M."/>
            <person name="Boedeker C."/>
            <person name="Pinto D."/>
            <person name="Vollmers J."/>
            <person name="Rivas-Marin E."/>
            <person name="Kohn T."/>
            <person name="Peeters S.H."/>
            <person name="Heuer A."/>
            <person name="Rast P."/>
            <person name="Oberbeckmann S."/>
            <person name="Bunk B."/>
            <person name="Jeske O."/>
            <person name="Meyerdierks A."/>
            <person name="Storesund J.E."/>
            <person name="Kallscheuer N."/>
            <person name="Luecker S."/>
            <person name="Lage O.M."/>
            <person name="Pohl T."/>
            <person name="Merkel B.J."/>
            <person name="Hornburger P."/>
            <person name="Mueller R.-W."/>
            <person name="Bruemmer F."/>
            <person name="Labrenz M."/>
            <person name="Spormann A.M."/>
            <person name="Op Den Camp H."/>
            <person name="Overmann J."/>
            <person name="Amann R."/>
            <person name="Jetten M.S.M."/>
            <person name="Mascher T."/>
            <person name="Medema M.H."/>
            <person name="Devos D.P."/>
            <person name="Kaster A.-K."/>
            <person name="Ovreas L."/>
            <person name="Rohde M."/>
            <person name="Galperin M.Y."/>
            <person name="Jogler C."/>
        </authorList>
    </citation>
    <scope>NUCLEOTIDE SEQUENCE [LARGE SCALE GENOMIC DNA]</scope>
    <source>
        <strain evidence="2 3">Poly51</strain>
    </source>
</reference>
<evidence type="ECO:0000256" key="1">
    <source>
        <dbReference type="SAM" id="Phobius"/>
    </source>
</evidence>
<dbReference type="Proteomes" id="UP000318288">
    <property type="component" value="Unassembled WGS sequence"/>
</dbReference>
<evidence type="ECO:0008006" key="4">
    <source>
        <dbReference type="Google" id="ProtNLM"/>
    </source>
</evidence>
<dbReference type="AlphaFoldDB" id="A0A5C6F5Z6"/>
<gene>
    <name evidence="2" type="ORF">Poly51_23220</name>
</gene>
<comment type="caution">
    <text evidence="2">The sequence shown here is derived from an EMBL/GenBank/DDBJ whole genome shotgun (WGS) entry which is preliminary data.</text>
</comment>
<protein>
    <recommendedName>
        <fullName evidence="4">KAP family P-loop domain protein</fullName>
    </recommendedName>
</protein>
<dbReference type="OrthoDB" id="208020at2"/>
<sequence length="505" mass="57849">MNIQSFLEHHGIVRNPFAEEDAQTDQVFKEHCISSAYHPIWDKVYGDPKEPSTAIVFGPKGSGKTAMRLQIDRHLARFNQENPTNRTFVIRYDDFNPFLDHFCERMSRRTTKKPEKVLDSWRLWDHMDSILCLGVTDLVDRVLRTEGDGSTGPRIDANALKNLDRTSARDFLMLATCYDQSTASSFTSRWNDLRKRLRYSNVGAKWPMVLAIVAFLASVILVGWLFYRGGGVGADGEPAAVSNHILWLIPLITLVGGMPFWIQWTKNQLAAAGIRKHMRVGKRETGTLRKVLGNIPSKELASQPLPRYDRTDDRYELLNKFRAILLRLGYSGVVVLMDRVDEPHMTGGKAELMQRFVWPILDNKLLKHPGIGFKIFLPQELHRDIERETREFHERARLDKQNVIPAFQWTGEALYDLARARMLACAADGRSPEPKDLFADDVSYERLLAAFQSLRVPRHLFRLLYRVLVDHCNRHTDAQPVFKINGQTFESALAVYSRDSEVTNG</sequence>
<organism evidence="2 3">
    <name type="scientific">Rubripirellula tenax</name>
    <dbReference type="NCBI Taxonomy" id="2528015"/>
    <lineage>
        <taxon>Bacteria</taxon>
        <taxon>Pseudomonadati</taxon>
        <taxon>Planctomycetota</taxon>
        <taxon>Planctomycetia</taxon>
        <taxon>Pirellulales</taxon>
        <taxon>Pirellulaceae</taxon>
        <taxon>Rubripirellula</taxon>
    </lineage>
</organism>
<evidence type="ECO:0000313" key="3">
    <source>
        <dbReference type="Proteomes" id="UP000318288"/>
    </source>
</evidence>
<proteinExistence type="predicted"/>
<keyword evidence="1" id="KW-0812">Transmembrane</keyword>
<accession>A0A5C6F5Z6</accession>
<keyword evidence="1" id="KW-0472">Membrane</keyword>
<dbReference type="EMBL" id="SJPW01000003">
    <property type="protein sequence ID" value="TWU56412.1"/>
    <property type="molecule type" value="Genomic_DNA"/>
</dbReference>
<evidence type="ECO:0000313" key="2">
    <source>
        <dbReference type="EMBL" id="TWU56412.1"/>
    </source>
</evidence>
<dbReference type="RefSeq" id="WP_146457458.1">
    <property type="nucleotide sequence ID" value="NZ_SJPW01000003.1"/>
</dbReference>
<feature type="transmembrane region" description="Helical" evidence="1">
    <location>
        <begin position="204"/>
        <end position="225"/>
    </location>
</feature>
<keyword evidence="1" id="KW-1133">Transmembrane helix</keyword>
<name>A0A5C6F5Z6_9BACT</name>
<keyword evidence="3" id="KW-1185">Reference proteome</keyword>